<feature type="domain" description="Carrier" evidence="4">
    <location>
        <begin position="1091"/>
        <end position="1166"/>
    </location>
</feature>
<dbReference type="Pfam" id="PF00501">
    <property type="entry name" value="AMP-binding"/>
    <property type="match status" value="2"/>
</dbReference>
<comment type="cofactor">
    <cofactor evidence="1">
        <name>pantetheine 4'-phosphate</name>
        <dbReference type="ChEBI" id="CHEBI:47942"/>
    </cofactor>
</comment>
<reference evidence="5 6" key="1">
    <citation type="journal article" date="2019" name="Int. J. Syst. Evol. Microbiol.">
        <title>Photorhabdus khanii subsp. guanajuatensis subsp. nov., isolated from Heterorhabditis atacamensis, and Photorhabdus luminescens subsp. mexicana subsp. nov., isolated from Heterorhabditis mexicana entomopathogenic nematodes.</title>
        <authorList>
            <person name="Machado R.A.R."/>
            <person name="Bruno P."/>
            <person name="Arce C.C.M."/>
            <person name="Liechti N."/>
            <person name="Kohler A."/>
            <person name="Bernal J."/>
            <person name="Bruggmann R."/>
            <person name="Turlings T.C.J."/>
        </authorList>
    </citation>
    <scope>NUCLEOTIDE SEQUENCE [LARGE SCALE GENOMIC DNA]</scope>
    <source>
        <strain evidence="5 6">MEX20-17</strain>
    </source>
</reference>
<dbReference type="InterPro" id="IPR020845">
    <property type="entry name" value="AMP-binding_CS"/>
</dbReference>
<dbReference type="InterPro" id="IPR036736">
    <property type="entry name" value="ACP-like_sf"/>
</dbReference>
<dbReference type="PROSITE" id="PS00455">
    <property type="entry name" value="AMP_BINDING"/>
    <property type="match status" value="2"/>
</dbReference>
<dbReference type="SUPFAM" id="SSF50486">
    <property type="entry name" value="FMT C-terminal domain-like"/>
    <property type="match status" value="1"/>
</dbReference>
<evidence type="ECO:0000313" key="6">
    <source>
        <dbReference type="Proteomes" id="UP000295598"/>
    </source>
</evidence>
<evidence type="ECO:0000256" key="2">
    <source>
        <dbReference type="ARBA" id="ARBA00022450"/>
    </source>
</evidence>
<feature type="domain" description="Carrier" evidence="4">
    <location>
        <begin position="2160"/>
        <end position="2235"/>
    </location>
</feature>
<dbReference type="InterPro" id="IPR002376">
    <property type="entry name" value="Formyl_transf_N"/>
</dbReference>
<gene>
    <name evidence="5" type="ORF">C5467_17945</name>
</gene>
<dbReference type="EMBL" id="PUJY01000036">
    <property type="protein sequence ID" value="TDB49255.1"/>
    <property type="molecule type" value="Genomic_DNA"/>
</dbReference>
<name>A0A4V2X5R8_9GAMM</name>
<dbReference type="PROSITE" id="PS50075">
    <property type="entry name" value="CARRIER"/>
    <property type="match status" value="2"/>
</dbReference>
<dbReference type="InterPro" id="IPR005793">
    <property type="entry name" value="Formyl_trans_C"/>
</dbReference>
<dbReference type="Proteomes" id="UP000295598">
    <property type="component" value="Unassembled WGS sequence"/>
</dbReference>
<dbReference type="Pfam" id="PF00551">
    <property type="entry name" value="Formyl_trans_N"/>
    <property type="match status" value="1"/>
</dbReference>
<dbReference type="FunFam" id="2.30.38.10:FF:000001">
    <property type="entry name" value="Non-ribosomal peptide synthetase PvdI"/>
    <property type="match status" value="1"/>
</dbReference>
<dbReference type="GO" id="GO:0043041">
    <property type="term" value="P:amino acid activation for nonribosomal peptide biosynthetic process"/>
    <property type="evidence" value="ECO:0007669"/>
    <property type="project" value="TreeGrafter"/>
</dbReference>
<dbReference type="Pfam" id="PF02911">
    <property type="entry name" value="Formyl_trans_C"/>
    <property type="match status" value="1"/>
</dbReference>
<dbReference type="FunFam" id="3.30.300.30:FF:000010">
    <property type="entry name" value="Enterobactin synthetase component F"/>
    <property type="match status" value="1"/>
</dbReference>
<dbReference type="InterPro" id="IPR006162">
    <property type="entry name" value="Ppantetheine_attach_site"/>
</dbReference>
<sequence>MNCSGRASCVLIGNTSMVIECAEQLLRRNVEIKAVITGDNLLSTWAFECGIRCFTTIDELDDLVSIEPCSWLFSIINPILLPLSLIEKFLHGVFNYHDALLPRYAGSYSTAWAVLNGEKQHGITWHRVDEVIDRGDIAVRIVVNEVKDDTTFSLNLKCFQAAIEGFSILLDKLLNNTLELIAQNKAERTYYAKDFKPVSCGFLLWNLKAKELSALVRSMNFGEDNYNPITTPKMLLNNDIVYISELLVTTQLSLCSPGTVLNINESGMVVATSDYDVIINNFRDNFGNKLSASEFFPEIGNVLLLPDIQDLKELNKLLREFSASEEFWIEKLINFNRLDFPLLGKNIDLYKAKYSTSDWNNTDFLNEFNFQDKINLIVSSIIVYLYRMSGQHDIQLGIINDCSVASQDIFLSKIVSSIIPVNLIINENFCFFDVMKKFNEGISDLLEKGSFPYDIFIRKPELNPIHWGVIIQYVTNHSLSINSYHDDLCTGLNESIIKGGCLIFQINTDTGEFRYLYDDIFLYKKNYMCDSILLILNTIVEKENLFQSINKIDFMVVEERKLLLENWNHVEEYYPNNLCLHQLFEEQVIRYPTAIALVHGEIELTYDTLNRRANQLAHRLIQMGVTPDSLVALCVERSPAMIISLLGILKAGGAYLPMELGSPQQRLCQQLMDASPILLLTDKVGHRRLEGYKPEELPELEFSVMENEEGNFSEDNPDPYITKVCEKHLAYVIYTSGSTGKPKGVMVEHDQIVNIVHWHIFRFRLGLGSRSAMTTSLSFDASAGDIWPALSCGGTLVLAPSQLANNVPALLEWLNNQALDITFLVSPIATLAIEEGKLNHHLRYLLIGGDRFTFPLISLPSQLTLINSYGPTETTVLVTSGELSHNDHVVHIGRPVANARIYLLNEYREPVPLGCVGEIYIGGVGVARGYLKNIKLTIERFMVDPFSPILGARMYRSGDLARYLPDGRIEYVGRNDQQIKLRGYRIELGEIEKRLNQHSDISDSVVVLREDIVGDKRLVAYFIPIKEQKKMGKNLLNRMLRNFLSQTLPDYMLPSAYVLLESFPLTSNGKINRQALPKPDIEAVRFITFEEPKGEVEQRLSLLWSELLDVAQIGRQDDFFEIGGHSLLAVRLLNRINQLFCISSTLERLYKHRTLADQADMLVKLQGQEDVLVKLPPVVRFPRVNKLPLSASQRRLWFLMQMDPKEYSYNVPLLLEICSWVNIEALRITLGKLFERHEVLRATFSVENGEPYIQLLPADSCIPFTESNLSDQRNISKQRLNKLFQFEACQLFDMDQGPLFRGHLYRMDSEENYLLLTFHHIIFDGWSVNILLNELNILYQAECNGLEAQLPELDIQYIDYALWQSQWLTDEYLKMYAMYWQEKLSGVIPLLPLPIDRPRVEQQNFMGSALPIEVGALLSLQLKQLSQCYETTLSTTLLSAIAIVLARLSGLDDVIVAIPVANRGRYELEPLIGFFVNTLVLRIDLSDEPDGATLLARVKQTVLEAQDNQELPFEKVVEIVNPPRSMAYTPLYQVMFSWEENVKHEFPGFRVHTKEIFLNRVKTDLEFIFSENEHGIITGQIRYACAVFDVDTIERFRIYLLSILQSMVEGIYLPVFTYNMIGEEERKLLLETWNQAEKCYPNNLCLHQLFEDQVIRHPDAIALVYNETELTYETLNRQSNQLAHCLIEMGVIPDSLVALCIKRSPAMVICLLAVLKAGGAYLPLDPGSPAQRLFQQLEDASPILLLTDKVGHRRLEGYKPNELPELELFTWQDKWDNFSEDNPDPNVTRVCEKHLAYVIYTSGSTGKPKGVMVEHVQVVRLFQSTDSIYKFNEKDIWCLFHSYAFDFSVWEIWGALLYGGKLVIVPEQSVKDTKEFYELVCRKRITILNQTPSAFELFIDEQGKRRLPNDLRYVIFGGEELSPSMLSGWYFEPSSPKTQFVNMYGITEITVHATYHIIQMSDIKSSCKLIGKRLKDLCIYILDTYLRPVPTGVKGDIYIAGPGVARGYLNRPRLTQERFIRNPFSSTDEIMYRTGDIACYLNDGNIEYLGRNDRQIQLRGFRIELKEIEAIITALEGVLKSVVVIRGEGDNKYLSAYLVCSNVYVWSKIKIKEKLSYTLPEYMVPTTYTFLDSIPLTINGKVNYSLLPEPDRNDECSYVAPSNILEVKICQLLSQHLKLERVGIFDDFFQLGGNSILAVRLVAAMNDSLNIAVELSDIFLGRNVFGIAKMLQNRGKSEDRIPKIFLRNKNNKGGLVI</sequence>
<dbReference type="CDD" id="cd19531">
    <property type="entry name" value="LCL_NRPS-like"/>
    <property type="match status" value="1"/>
</dbReference>
<dbReference type="Gene3D" id="1.10.1200.10">
    <property type="entry name" value="ACP-like"/>
    <property type="match status" value="2"/>
</dbReference>
<dbReference type="InterPro" id="IPR045851">
    <property type="entry name" value="AMP-bd_C_sf"/>
</dbReference>
<dbReference type="Pfam" id="PF00550">
    <property type="entry name" value="PP-binding"/>
    <property type="match status" value="2"/>
</dbReference>
<dbReference type="FunFam" id="3.40.50.980:FF:000001">
    <property type="entry name" value="Non-ribosomal peptide synthetase"/>
    <property type="match status" value="2"/>
</dbReference>
<dbReference type="SUPFAM" id="SSF52777">
    <property type="entry name" value="CoA-dependent acyltransferases"/>
    <property type="match status" value="2"/>
</dbReference>
<keyword evidence="3" id="KW-0597">Phosphoprotein</keyword>
<evidence type="ECO:0000256" key="3">
    <source>
        <dbReference type="ARBA" id="ARBA00022553"/>
    </source>
</evidence>
<dbReference type="NCBIfam" id="NF003417">
    <property type="entry name" value="PRK04813.1"/>
    <property type="match status" value="2"/>
</dbReference>
<dbReference type="Gene3D" id="2.30.38.10">
    <property type="entry name" value="Luciferase, Domain 3"/>
    <property type="match status" value="2"/>
</dbReference>
<evidence type="ECO:0000256" key="1">
    <source>
        <dbReference type="ARBA" id="ARBA00001957"/>
    </source>
</evidence>
<dbReference type="CDD" id="cd17643">
    <property type="entry name" value="A_NRPS_Cytc1-like"/>
    <property type="match status" value="1"/>
</dbReference>
<dbReference type="PROSITE" id="PS00012">
    <property type="entry name" value="PHOSPHOPANTETHEINE"/>
    <property type="match status" value="2"/>
</dbReference>
<dbReference type="InterPro" id="IPR011034">
    <property type="entry name" value="Formyl_transferase-like_C_sf"/>
</dbReference>
<dbReference type="NCBIfam" id="TIGR01733">
    <property type="entry name" value="AA-adenyl-dom"/>
    <property type="match status" value="2"/>
</dbReference>
<dbReference type="FunFam" id="3.40.50.980:FF:000002">
    <property type="entry name" value="Enterobactin synthetase component F"/>
    <property type="match status" value="1"/>
</dbReference>
<dbReference type="InterPro" id="IPR000873">
    <property type="entry name" value="AMP-dep_synth/lig_dom"/>
</dbReference>
<dbReference type="Pfam" id="PF13193">
    <property type="entry name" value="AMP-binding_C"/>
    <property type="match status" value="1"/>
</dbReference>
<evidence type="ECO:0000313" key="5">
    <source>
        <dbReference type="EMBL" id="TDB49255.1"/>
    </source>
</evidence>
<dbReference type="InterPro" id="IPR025110">
    <property type="entry name" value="AMP-bd_C"/>
</dbReference>
<dbReference type="CDD" id="cd05930">
    <property type="entry name" value="A_NRPS"/>
    <property type="match status" value="1"/>
</dbReference>
<dbReference type="PANTHER" id="PTHR45527">
    <property type="entry name" value="NONRIBOSOMAL PEPTIDE SYNTHETASE"/>
    <property type="match status" value="1"/>
</dbReference>
<dbReference type="PANTHER" id="PTHR45527:SF1">
    <property type="entry name" value="FATTY ACID SYNTHASE"/>
    <property type="match status" value="1"/>
</dbReference>
<dbReference type="Pfam" id="PF00668">
    <property type="entry name" value="Condensation"/>
    <property type="match status" value="1"/>
</dbReference>
<dbReference type="InterPro" id="IPR010071">
    <property type="entry name" value="AA_adenyl_dom"/>
</dbReference>
<dbReference type="Gene3D" id="3.40.50.980">
    <property type="match status" value="4"/>
</dbReference>
<dbReference type="FunFam" id="3.40.50.12780:FF:000012">
    <property type="entry name" value="Non-ribosomal peptide synthetase"/>
    <property type="match status" value="1"/>
</dbReference>
<organism evidence="5 6">
    <name type="scientific">Photorhabdus khanii subsp. guanajuatensis</name>
    <dbReference type="NCBI Taxonomy" id="2100166"/>
    <lineage>
        <taxon>Bacteria</taxon>
        <taxon>Pseudomonadati</taxon>
        <taxon>Pseudomonadota</taxon>
        <taxon>Gammaproteobacteria</taxon>
        <taxon>Enterobacterales</taxon>
        <taxon>Morganellaceae</taxon>
        <taxon>Photorhabdus</taxon>
    </lineage>
</organism>
<proteinExistence type="predicted"/>
<dbReference type="InterPro" id="IPR009081">
    <property type="entry name" value="PP-bd_ACP"/>
</dbReference>
<dbReference type="InterPro" id="IPR001242">
    <property type="entry name" value="Condensation_dom"/>
</dbReference>
<dbReference type="GO" id="GO:0031177">
    <property type="term" value="F:phosphopantetheine binding"/>
    <property type="evidence" value="ECO:0007669"/>
    <property type="project" value="TreeGrafter"/>
</dbReference>
<accession>A0A4V2X5R8</accession>
<dbReference type="InterPro" id="IPR036477">
    <property type="entry name" value="Formyl_transf_N_sf"/>
</dbReference>
<dbReference type="SUPFAM" id="SSF47336">
    <property type="entry name" value="ACP-like"/>
    <property type="match status" value="2"/>
</dbReference>
<dbReference type="GO" id="GO:0003824">
    <property type="term" value="F:catalytic activity"/>
    <property type="evidence" value="ECO:0007669"/>
    <property type="project" value="InterPro"/>
</dbReference>
<dbReference type="GO" id="GO:0044550">
    <property type="term" value="P:secondary metabolite biosynthetic process"/>
    <property type="evidence" value="ECO:0007669"/>
    <property type="project" value="UniProtKB-ARBA"/>
</dbReference>
<dbReference type="InterPro" id="IPR023213">
    <property type="entry name" value="CAT-like_dom_sf"/>
</dbReference>
<dbReference type="SUPFAM" id="SSF56801">
    <property type="entry name" value="Acetyl-CoA synthetase-like"/>
    <property type="match status" value="2"/>
</dbReference>
<comment type="caution">
    <text evidence="5">The sequence shown here is derived from an EMBL/GenBank/DDBJ whole genome shotgun (WGS) entry which is preliminary data.</text>
</comment>
<dbReference type="GO" id="GO:0005737">
    <property type="term" value="C:cytoplasm"/>
    <property type="evidence" value="ECO:0007669"/>
    <property type="project" value="TreeGrafter"/>
</dbReference>
<dbReference type="Gene3D" id="3.30.559.10">
    <property type="entry name" value="Chloramphenicol acetyltransferase-like domain"/>
    <property type="match status" value="1"/>
</dbReference>
<dbReference type="Gene3D" id="3.40.50.12230">
    <property type="match status" value="1"/>
</dbReference>
<dbReference type="Gene3D" id="3.30.300.30">
    <property type="match status" value="2"/>
</dbReference>
<dbReference type="SUPFAM" id="SSF53328">
    <property type="entry name" value="Formyltransferase"/>
    <property type="match status" value="1"/>
</dbReference>
<protein>
    <recommendedName>
        <fullName evidence="4">Carrier domain-containing protein</fullName>
    </recommendedName>
</protein>
<dbReference type="Gene3D" id="3.30.559.30">
    <property type="entry name" value="Nonribosomal peptide synthetase, condensation domain"/>
    <property type="match status" value="1"/>
</dbReference>
<evidence type="ECO:0000259" key="4">
    <source>
        <dbReference type="PROSITE" id="PS50075"/>
    </source>
</evidence>
<keyword evidence="2" id="KW-0596">Phosphopantetheine</keyword>